<evidence type="ECO:0000256" key="1">
    <source>
        <dbReference type="SAM" id="MobiDB-lite"/>
    </source>
</evidence>
<dbReference type="AlphaFoldDB" id="V8N5D0"/>
<gene>
    <name evidence="2" type="ORF">L345_16810</name>
</gene>
<keyword evidence="3" id="KW-1185">Reference proteome</keyword>
<evidence type="ECO:0000313" key="3">
    <source>
        <dbReference type="Proteomes" id="UP000018936"/>
    </source>
</evidence>
<proteinExistence type="predicted"/>
<feature type="compositionally biased region" description="Basic and acidic residues" evidence="1">
    <location>
        <begin position="75"/>
        <end position="99"/>
    </location>
</feature>
<dbReference type="EMBL" id="AZIM01008378">
    <property type="protein sequence ID" value="ETE57474.1"/>
    <property type="molecule type" value="Genomic_DNA"/>
</dbReference>
<dbReference type="Proteomes" id="UP000018936">
    <property type="component" value="Unassembled WGS sequence"/>
</dbReference>
<feature type="region of interest" description="Disordered" evidence="1">
    <location>
        <begin position="38"/>
        <end position="99"/>
    </location>
</feature>
<protein>
    <submittedName>
        <fullName evidence="2">Uncharacterized protein</fullName>
    </submittedName>
</protein>
<sequence length="99" mass="11316">MRIKTWHFTIRQYRELVPRSILAMHSCLLVEAVSPVQRTANGSHVAPEQKAGRRQSQQQQHGAAHELEPESTAESNRERDSGAEWSRPDSRAELTRQQS</sequence>
<comment type="caution">
    <text evidence="2">The sequence shown here is derived from an EMBL/GenBank/DDBJ whole genome shotgun (WGS) entry which is preliminary data.</text>
</comment>
<organism evidence="2 3">
    <name type="scientific">Ophiophagus hannah</name>
    <name type="common">King cobra</name>
    <name type="synonym">Naja hannah</name>
    <dbReference type="NCBI Taxonomy" id="8665"/>
    <lineage>
        <taxon>Eukaryota</taxon>
        <taxon>Metazoa</taxon>
        <taxon>Chordata</taxon>
        <taxon>Craniata</taxon>
        <taxon>Vertebrata</taxon>
        <taxon>Euteleostomi</taxon>
        <taxon>Lepidosauria</taxon>
        <taxon>Squamata</taxon>
        <taxon>Bifurcata</taxon>
        <taxon>Unidentata</taxon>
        <taxon>Episquamata</taxon>
        <taxon>Toxicofera</taxon>
        <taxon>Serpentes</taxon>
        <taxon>Colubroidea</taxon>
        <taxon>Elapidae</taxon>
        <taxon>Elapinae</taxon>
        <taxon>Ophiophagus</taxon>
    </lineage>
</organism>
<reference evidence="2 3" key="1">
    <citation type="journal article" date="2013" name="Proc. Natl. Acad. Sci. U.S.A.">
        <title>The king cobra genome reveals dynamic gene evolution and adaptation in the snake venom system.</title>
        <authorList>
            <person name="Vonk F.J."/>
            <person name="Casewell N.R."/>
            <person name="Henkel C.V."/>
            <person name="Heimberg A.M."/>
            <person name="Jansen H.J."/>
            <person name="McCleary R.J."/>
            <person name="Kerkkamp H.M."/>
            <person name="Vos R.A."/>
            <person name="Guerreiro I."/>
            <person name="Calvete J.J."/>
            <person name="Wuster W."/>
            <person name="Woods A.E."/>
            <person name="Logan J.M."/>
            <person name="Harrison R.A."/>
            <person name="Castoe T.A."/>
            <person name="de Koning A.P."/>
            <person name="Pollock D.D."/>
            <person name="Yandell M."/>
            <person name="Calderon D."/>
            <person name="Renjifo C."/>
            <person name="Currier R.B."/>
            <person name="Salgado D."/>
            <person name="Pla D."/>
            <person name="Sanz L."/>
            <person name="Hyder A.S."/>
            <person name="Ribeiro J.M."/>
            <person name="Arntzen J.W."/>
            <person name="van den Thillart G.E."/>
            <person name="Boetzer M."/>
            <person name="Pirovano W."/>
            <person name="Dirks R.P."/>
            <person name="Spaink H.P."/>
            <person name="Duboule D."/>
            <person name="McGlinn E."/>
            <person name="Kini R.M."/>
            <person name="Richardson M.K."/>
        </authorList>
    </citation>
    <scope>NUCLEOTIDE SEQUENCE</scope>
    <source>
        <tissue evidence="2">Blood</tissue>
    </source>
</reference>
<evidence type="ECO:0000313" key="2">
    <source>
        <dbReference type="EMBL" id="ETE57474.1"/>
    </source>
</evidence>
<name>V8N5D0_OPHHA</name>
<accession>V8N5D0</accession>